<protein>
    <recommendedName>
        <fullName evidence="1">DUF1659 domain-containing protein</fullName>
    </recommendedName>
</protein>
<dbReference type="EMBL" id="JXBY01000026">
    <property type="protein sequence ID" value="KJY54462.1"/>
    <property type="molecule type" value="Genomic_DNA"/>
</dbReference>
<proteinExistence type="predicted"/>
<reference evidence="2 3" key="1">
    <citation type="submission" date="2014-12" db="EMBL/GenBank/DDBJ databases">
        <title>Comparative genomics of the lactic acid bacteria isolated from the honey bee gut.</title>
        <authorList>
            <person name="Ellegaard K.M."/>
            <person name="Tamarit D."/>
            <person name="Javelind E."/>
            <person name="Olofsson T."/>
            <person name="Andersson S.G."/>
            <person name="Vasquez A."/>
        </authorList>
    </citation>
    <scope>NUCLEOTIDE SEQUENCE [LARGE SCALE GENOMIC DNA]</scope>
    <source>
        <strain evidence="2 3">Biut2</strain>
    </source>
</reference>
<evidence type="ECO:0000313" key="3">
    <source>
        <dbReference type="Proteomes" id="UP000033533"/>
    </source>
</evidence>
<dbReference type="InterPro" id="IPR012454">
    <property type="entry name" value="DUF1659"/>
</dbReference>
<dbReference type="HOGENOM" id="CLU_182190_0_0_9"/>
<dbReference type="STRING" id="1218493.JF76_16910"/>
<dbReference type="Proteomes" id="UP000033533">
    <property type="component" value="Unassembled WGS sequence"/>
</dbReference>
<dbReference type="PATRIC" id="fig|1218493.3.peg.1769"/>
<gene>
    <name evidence="2" type="ORF">JF76_16910</name>
</gene>
<dbReference type="RefSeq" id="WP_034978218.1">
    <property type="nucleotide sequence ID" value="NZ_JANUHF010000002.1"/>
</dbReference>
<dbReference type="Pfam" id="PF07872">
    <property type="entry name" value="DUF1659"/>
    <property type="match status" value="1"/>
</dbReference>
<evidence type="ECO:0000259" key="1">
    <source>
        <dbReference type="Pfam" id="PF07872"/>
    </source>
</evidence>
<accession>A0A0F4L6L2</accession>
<comment type="caution">
    <text evidence="2">The sequence shown here is derived from an EMBL/GenBank/DDBJ whole genome shotgun (WGS) entry which is preliminary data.</text>
</comment>
<dbReference type="AlphaFoldDB" id="A0A0F4L6L2"/>
<sequence>MNFALLEQSVQYTFLNSKYSKDGTKSRILKNVREGATAGSLAKVGAALAQLQGDDLGAATLIQRQGIPIGDE</sequence>
<feature type="domain" description="DUF1659" evidence="1">
    <location>
        <begin position="5"/>
        <end position="65"/>
    </location>
</feature>
<organism evidence="2 3">
    <name type="scientific">Lactobacillus kullabergensis</name>
    <dbReference type="NCBI Taxonomy" id="1218493"/>
    <lineage>
        <taxon>Bacteria</taxon>
        <taxon>Bacillati</taxon>
        <taxon>Bacillota</taxon>
        <taxon>Bacilli</taxon>
        <taxon>Lactobacillales</taxon>
        <taxon>Lactobacillaceae</taxon>
        <taxon>Lactobacillus</taxon>
    </lineage>
</organism>
<dbReference type="OrthoDB" id="2326859at2"/>
<evidence type="ECO:0000313" key="2">
    <source>
        <dbReference type="EMBL" id="KJY54462.1"/>
    </source>
</evidence>
<name>A0A0F4L6L2_9LACO</name>